<feature type="binding site" evidence="10">
    <location>
        <position position="315"/>
    </location>
    <ligand>
        <name>ATP</name>
        <dbReference type="ChEBI" id="CHEBI:30616"/>
    </ligand>
</feature>
<dbReference type="PROSITE" id="PS00445">
    <property type="entry name" value="FGGY_KINASES_2"/>
    <property type="match status" value="1"/>
</dbReference>
<dbReference type="NCBIfam" id="NF000756">
    <property type="entry name" value="PRK00047.1"/>
    <property type="match status" value="1"/>
</dbReference>
<evidence type="ECO:0000256" key="11">
    <source>
        <dbReference type="RuleBase" id="RU003733"/>
    </source>
</evidence>
<feature type="binding site" evidence="10">
    <location>
        <position position="83"/>
    </location>
    <ligand>
        <name>glycerol</name>
        <dbReference type="ChEBI" id="CHEBI:17754"/>
    </ligand>
</feature>
<feature type="binding site" evidence="10">
    <location>
        <position position="412"/>
    </location>
    <ligand>
        <name>ADP</name>
        <dbReference type="ChEBI" id="CHEBI:456216"/>
    </ligand>
</feature>
<dbReference type="RefSeq" id="WP_322098254.1">
    <property type="nucleotide sequence ID" value="NZ_WLYK01000009.1"/>
</dbReference>
<feature type="binding site" evidence="10">
    <location>
        <position position="84"/>
    </location>
    <ligand>
        <name>sn-glycerol 3-phosphate</name>
        <dbReference type="ChEBI" id="CHEBI:57597"/>
    </ligand>
</feature>
<protein>
    <recommendedName>
        <fullName evidence="10">Glycerol kinase</fullName>
        <ecNumber evidence="10">2.7.1.30</ecNumber>
    </recommendedName>
    <alternativeName>
        <fullName evidence="10">ATP:glycerol 3-phosphotransferase</fullName>
    </alternativeName>
    <alternativeName>
        <fullName evidence="10">Glycerokinase</fullName>
        <shortName evidence="10">GK</shortName>
    </alternativeName>
</protein>
<dbReference type="Proteomes" id="UP000460221">
    <property type="component" value="Unassembled WGS sequence"/>
</dbReference>
<feature type="binding site" evidence="10">
    <location>
        <position position="267"/>
    </location>
    <ligand>
        <name>ADP</name>
        <dbReference type="ChEBI" id="CHEBI:456216"/>
    </ligand>
</feature>
<feature type="binding site" evidence="10">
    <location>
        <position position="245"/>
    </location>
    <ligand>
        <name>sn-glycerol 3-phosphate</name>
        <dbReference type="ChEBI" id="CHEBI:57597"/>
    </ligand>
</feature>
<evidence type="ECO:0000256" key="9">
    <source>
        <dbReference type="ARBA" id="ARBA00054633"/>
    </source>
</evidence>
<comment type="caution">
    <text evidence="14">The sequence shown here is derived from an EMBL/GenBank/DDBJ whole genome shotgun (WGS) entry which is preliminary data.</text>
</comment>
<comment type="pathway">
    <text evidence="1 10">Polyol metabolism; glycerol degradation via glycerol kinase pathway; sn-glycerol 3-phosphate from glycerol: step 1/1.</text>
</comment>
<dbReference type="EMBL" id="WLYK01000009">
    <property type="protein sequence ID" value="MTD16475.1"/>
    <property type="molecule type" value="Genomic_DNA"/>
</dbReference>
<feature type="binding site" evidence="10">
    <location>
        <position position="412"/>
    </location>
    <ligand>
        <name>ATP</name>
        <dbReference type="ChEBI" id="CHEBI:30616"/>
    </ligand>
</feature>
<evidence type="ECO:0000259" key="12">
    <source>
        <dbReference type="Pfam" id="PF00370"/>
    </source>
</evidence>
<evidence type="ECO:0000313" key="15">
    <source>
        <dbReference type="Proteomes" id="UP000460221"/>
    </source>
</evidence>
<dbReference type="Pfam" id="PF02782">
    <property type="entry name" value="FGGY_C"/>
    <property type="match status" value="1"/>
</dbReference>
<reference evidence="14 15" key="1">
    <citation type="submission" date="2019-11" db="EMBL/GenBank/DDBJ databases">
        <authorList>
            <person name="Jiang L.-Q."/>
        </authorList>
    </citation>
    <scope>NUCLEOTIDE SEQUENCE [LARGE SCALE GENOMIC DNA]</scope>
    <source>
        <strain evidence="14 15">YIM 132087</strain>
    </source>
</reference>
<dbReference type="InterPro" id="IPR000577">
    <property type="entry name" value="Carb_kinase_FGGY"/>
</dbReference>
<dbReference type="InterPro" id="IPR018484">
    <property type="entry name" value="FGGY_N"/>
</dbReference>
<evidence type="ECO:0000256" key="2">
    <source>
        <dbReference type="ARBA" id="ARBA00009156"/>
    </source>
</evidence>
<feature type="binding site" evidence="10">
    <location>
        <position position="83"/>
    </location>
    <ligand>
        <name>sn-glycerol 3-phosphate</name>
        <dbReference type="ChEBI" id="CHEBI:57597"/>
    </ligand>
</feature>
<dbReference type="NCBIfam" id="TIGR01311">
    <property type="entry name" value="glycerol_kin"/>
    <property type="match status" value="1"/>
</dbReference>
<dbReference type="Pfam" id="PF00370">
    <property type="entry name" value="FGGY_N"/>
    <property type="match status" value="1"/>
</dbReference>
<feature type="binding site" evidence="10">
    <location>
        <position position="84"/>
    </location>
    <ligand>
        <name>glycerol</name>
        <dbReference type="ChEBI" id="CHEBI:17754"/>
    </ligand>
</feature>
<feature type="binding site" evidence="10">
    <location>
        <position position="15"/>
    </location>
    <ligand>
        <name>ATP</name>
        <dbReference type="ChEBI" id="CHEBI:30616"/>
    </ligand>
</feature>
<keyword evidence="4 10" id="KW-0547">Nucleotide-binding</keyword>
<feature type="binding site" evidence="10">
    <location>
        <position position="13"/>
    </location>
    <ligand>
        <name>ATP</name>
        <dbReference type="ChEBI" id="CHEBI:30616"/>
    </ligand>
</feature>
<dbReference type="HAMAP" id="MF_00186">
    <property type="entry name" value="Glycerol_kin"/>
    <property type="match status" value="1"/>
</dbReference>
<evidence type="ECO:0000313" key="14">
    <source>
        <dbReference type="EMBL" id="MTD16475.1"/>
    </source>
</evidence>
<evidence type="ECO:0000256" key="8">
    <source>
        <dbReference type="ARBA" id="ARBA00052101"/>
    </source>
</evidence>
<dbReference type="InterPro" id="IPR018483">
    <property type="entry name" value="Carb_kinase_FGGY_CS"/>
</dbReference>
<evidence type="ECO:0000256" key="5">
    <source>
        <dbReference type="ARBA" id="ARBA00022777"/>
    </source>
</evidence>
<feature type="binding site" evidence="10">
    <location>
        <position position="13"/>
    </location>
    <ligand>
        <name>sn-glycerol 3-phosphate</name>
        <dbReference type="ChEBI" id="CHEBI:57597"/>
    </ligand>
</feature>
<dbReference type="GO" id="GO:0004370">
    <property type="term" value="F:glycerol kinase activity"/>
    <property type="evidence" value="ECO:0007669"/>
    <property type="project" value="UniProtKB-UniRule"/>
</dbReference>
<comment type="catalytic activity">
    <reaction evidence="8 10">
        <text>glycerol + ATP = sn-glycerol 3-phosphate + ADP + H(+)</text>
        <dbReference type="Rhea" id="RHEA:21644"/>
        <dbReference type="ChEBI" id="CHEBI:15378"/>
        <dbReference type="ChEBI" id="CHEBI:17754"/>
        <dbReference type="ChEBI" id="CHEBI:30616"/>
        <dbReference type="ChEBI" id="CHEBI:57597"/>
        <dbReference type="ChEBI" id="CHEBI:456216"/>
        <dbReference type="EC" id="2.7.1.30"/>
    </reaction>
</comment>
<organism evidence="14 15">
    <name type="scientific">Nakamurella alba</name>
    <dbReference type="NCBI Taxonomy" id="2665158"/>
    <lineage>
        <taxon>Bacteria</taxon>
        <taxon>Bacillati</taxon>
        <taxon>Actinomycetota</taxon>
        <taxon>Actinomycetes</taxon>
        <taxon>Nakamurellales</taxon>
        <taxon>Nakamurellaceae</taxon>
        <taxon>Nakamurella</taxon>
    </lineage>
</organism>
<dbReference type="Gene3D" id="3.30.420.40">
    <property type="match status" value="2"/>
</dbReference>
<evidence type="ECO:0000256" key="6">
    <source>
        <dbReference type="ARBA" id="ARBA00022798"/>
    </source>
</evidence>
<sequence>MSERYVAALDQGTTSTRCILFDRHGRMVSIAQREHRQHFPHPGWVEHDAAEIWSVVRKVVPQALADADVDPSQVIALGVTNQRETVVLWDRRTGQPVHRAVVWQDTRTVGLLEEIAREMSAEEIRRRTGLPLFSYFSGPKLRWIFERHPHLYERAVRGELMFGTMDSWIVWNLTGGVEGGRHVTDVTNASRTMLMDLDTLDWDDDLLDVMRVPRAVLPEIRSTMGTVGTTVAPVRGLPVAAVIGDQQASLFGQTAFEAGDAKCTFGTGSFLLLNTGETPIRSRHELITTVAHRAEGQPAVYALEGSTAVAGGLVQWCRDNLGLIRTPAEIETLAATVSDNGGCYVVPAFSGLFAPYWDPGAQGTIVGLTSYVSKGHIARAVLEATAWQTRDLVEAMNADAGVPARSLLVDGGMTGDNLLMQAVADALGIPVVRPIMAETVARGAAYAAGLTVGYWADRNVLKGQWQRAAEWHPQVAEDRRELEYRHWQHAVALAREWGRRTAADRRD</sequence>
<dbReference type="InterPro" id="IPR043129">
    <property type="entry name" value="ATPase_NBD"/>
</dbReference>
<dbReference type="GO" id="GO:0019563">
    <property type="term" value="P:glycerol catabolic process"/>
    <property type="evidence" value="ECO:0007669"/>
    <property type="project" value="UniProtKB-UniRule"/>
</dbReference>
<comment type="function">
    <text evidence="9 10">Key enzyme in the regulation of glycerol uptake and metabolism. Catalyzes the phosphorylation of glycerol to yield sn-glycerol 3-phosphate.</text>
</comment>
<evidence type="ECO:0000256" key="3">
    <source>
        <dbReference type="ARBA" id="ARBA00022679"/>
    </source>
</evidence>
<dbReference type="FunFam" id="3.30.420.40:FF:000008">
    <property type="entry name" value="Glycerol kinase"/>
    <property type="match status" value="1"/>
</dbReference>
<dbReference type="InterPro" id="IPR018485">
    <property type="entry name" value="FGGY_C"/>
</dbReference>
<feature type="binding site" evidence="10">
    <location>
        <position position="267"/>
    </location>
    <ligand>
        <name>ATP</name>
        <dbReference type="ChEBI" id="CHEBI:30616"/>
    </ligand>
</feature>
<dbReference type="InterPro" id="IPR005999">
    <property type="entry name" value="Glycerol_kin"/>
</dbReference>
<feature type="binding site" evidence="10">
    <location>
        <position position="13"/>
    </location>
    <ligand>
        <name>ADP</name>
        <dbReference type="ChEBI" id="CHEBI:456216"/>
    </ligand>
</feature>
<accession>A0A7K1FQP5</accession>
<feature type="binding site" evidence="10">
    <location>
        <position position="311"/>
    </location>
    <ligand>
        <name>ATP</name>
        <dbReference type="ChEBI" id="CHEBI:30616"/>
    </ligand>
</feature>
<feature type="binding site" evidence="10">
    <location>
        <position position="17"/>
    </location>
    <ligand>
        <name>ADP</name>
        <dbReference type="ChEBI" id="CHEBI:456216"/>
    </ligand>
</feature>
<dbReference type="CDD" id="cd07769">
    <property type="entry name" value="ASKHA_NBD_FGGY_GK"/>
    <property type="match status" value="1"/>
</dbReference>
<feature type="binding site" evidence="10">
    <location>
        <position position="14"/>
    </location>
    <ligand>
        <name>ATP</name>
        <dbReference type="ChEBI" id="CHEBI:30616"/>
    </ligand>
</feature>
<evidence type="ECO:0000259" key="13">
    <source>
        <dbReference type="Pfam" id="PF02782"/>
    </source>
</evidence>
<feature type="binding site" evidence="10">
    <location>
        <position position="135"/>
    </location>
    <ligand>
        <name>sn-glycerol 3-phosphate</name>
        <dbReference type="ChEBI" id="CHEBI:57597"/>
    </ligand>
</feature>
<feature type="domain" description="Carbohydrate kinase FGGY N-terminal" evidence="12">
    <location>
        <begin position="5"/>
        <end position="252"/>
    </location>
</feature>
<dbReference type="GO" id="GO:0005829">
    <property type="term" value="C:cytosol"/>
    <property type="evidence" value="ECO:0007669"/>
    <property type="project" value="UniProtKB-ARBA"/>
</dbReference>
<evidence type="ECO:0000256" key="7">
    <source>
        <dbReference type="ARBA" id="ARBA00022840"/>
    </source>
</evidence>
<dbReference type="PANTHER" id="PTHR10196">
    <property type="entry name" value="SUGAR KINASE"/>
    <property type="match status" value="1"/>
</dbReference>
<gene>
    <name evidence="10 14" type="primary">glpK</name>
    <name evidence="14" type="ORF">GIS00_21290</name>
</gene>
<comment type="activity regulation">
    <text evidence="10">Inhibited by fructose 1,6-bisphosphate (FBP).</text>
</comment>
<feature type="binding site" evidence="10">
    <location>
        <position position="135"/>
    </location>
    <ligand>
        <name>glycerol</name>
        <dbReference type="ChEBI" id="CHEBI:17754"/>
    </ligand>
</feature>
<keyword evidence="15" id="KW-1185">Reference proteome</keyword>
<evidence type="ECO:0000256" key="4">
    <source>
        <dbReference type="ARBA" id="ARBA00022741"/>
    </source>
</evidence>
<name>A0A7K1FQP5_9ACTN</name>
<dbReference type="EC" id="2.7.1.30" evidence="10"/>
<evidence type="ECO:0000256" key="10">
    <source>
        <dbReference type="HAMAP-Rule" id="MF_00186"/>
    </source>
</evidence>
<keyword evidence="6 10" id="KW-0319">Glycerol metabolism</keyword>
<dbReference type="SUPFAM" id="SSF53067">
    <property type="entry name" value="Actin-like ATPase domain"/>
    <property type="match status" value="2"/>
</dbReference>
<proteinExistence type="inferred from homology"/>
<comment type="caution">
    <text evidence="10">Lacks conserved residue(s) required for the propagation of feature annotation.</text>
</comment>
<dbReference type="UniPathway" id="UPA00618">
    <property type="reaction ID" value="UER00672"/>
</dbReference>
<keyword evidence="3 10" id="KW-0808">Transferase</keyword>
<feature type="binding site" evidence="10">
    <location>
        <position position="245"/>
    </location>
    <ligand>
        <name>glycerol</name>
        <dbReference type="ChEBI" id="CHEBI:17754"/>
    </ligand>
</feature>
<evidence type="ECO:0000256" key="1">
    <source>
        <dbReference type="ARBA" id="ARBA00005190"/>
    </source>
</evidence>
<feature type="binding site" evidence="10">
    <location>
        <position position="311"/>
    </location>
    <ligand>
        <name>ADP</name>
        <dbReference type="ChEBI" id="CHEBI:456216"/>
    </ligand>
</feature>
<dbReference type="GO" id="GO:0006072">
    <property type="term" value="P:glycerol-3-phosphate metabolic process"/>
    <property type="evidence" value="ECO:0007669"/>
    <property type="project" value="InterPro"/>
</dbReference>
<keyword evidence="5 10" id="KW-0418">Kinase</keyword>
<dbReference type="PANTHER" id="PTHR10196:SF69">
    <property type="entry name" value="GLYCEROL KINASE"/>
    <property type="match status" value="1"/>
</dbReference>
<dbReference type="GO" id="GO:0005524">
    <property type="term" value="F:ATP binding"/>
    <property type="evidence" value="ECO:0007669"/>
    <property type="project" value="UniProtKB-UniRule"/>
</dbReference>
<feature type="domain" description="Carbohydrate kinase FGGY C-terminal" evidence="13">
    <location>
        <begin position="261"/>
        <end position="450"/>
    </location>
</feature>
<feature type="binding site" evidence="10">
    <location>
        <position position="246"/>
    </location>
    <ligand>
        <name>glycerol</name>
        <dbReference type="ChEBI" id="CHEBI:17754"/>
    </ligand>
</feature>
<dbReference type="AlphaFoldDB" id="A0A7K1FQP5"/>
<keyword evidence="7 10" id="KW-0067">ATP-binding</keyword>
<comment type="similarity">
    <text evidence="2 10 11">Belongs to the FGGY kinase family.</text>
</comment>
<dbReference type="FunFam" id="3.30.420.40:FF:000007">
    <property type="entry name" value="Glycerol kinase"/>
    <property type="match status" value="1"/>
</dbReference>
<dbReference type="PIRSF" id="PIRSF000538">
    <property type="entry name" value="GlpK"/>
    <property type="match status" value="1"/>
</dbReference>